<keyword evidence="1" id="KW-1133">Transmembrane helix</keyword>
<evidence type="ECO:0000313" key="2">
    <source>
        <dbReference type="EMBL" id="PON90268.1"/>
    </source>
</evidence>
<dbReference type="PANTHER" id="PTHR24299:SF55">
    <property type="entry name" value="OS07G0293000 PROTEIN"/>
    <property type="match status" value="1"/>
</dbReference>
<proteinExistence type="predicted"/>
<keyword evidence="1" id="KW-0812">Transmembrane</keyword>
<keyword evidence="1" id="KW-0472">Membrane</keyword>
<dbReference type="AlphaFoldDB" id="A0A2P5EXK6"/>
<dbReference type="OrthoDB" id="1726823at2759"/>
<feature type="transmembrane region" description="Helical" evidence="1">
    <location>
        <begin position="6"/>
        <end position="26"/>
    </location>
</feature>
<dbReference type="STRING" id="63057.A0A2P5EXK6"/>
<dbReference type="EMBL" id="JXTC01000085">
    <property type="protein sequence ID" value="PON90268.1"/>
    <property type="molecule type" value="Genomic_DNA"/>
</dbReference>
<protein>
    <submittedName>
        <fullName evidence="2">Cytochrome P</fullName>
    </submittedName>
</protein>
<gene>
    <name evidence="2" type="ORF">TorRG33x02_139180</name>
</gene>
<keyword evidence="3" id="KW-1185">Reference proteome</keyword>
<organism evidence="2 3">
    <name type="scientific">Trema orientale</name>
    <name type="common">Charcoal tree</name>
    <name type="synonym">Celtis orientalis</name>
    <dbReference type="NCBI Taxonomy" id="63057"/>
    <lineage>
        <taxon>Eukaryota</taxon>
        <taxon>Viridiplantae</taxon>
        <taxon>Streptophyta</taxon>
        <taxon>Embryophyta</taxon>
        <taxon>Tracheophyta</taxon>
        <taxon>Spermatophyta</taxon>
        <taxon>Magnoliopsida</taxon>
        <taxon>eudicotyledons</taxon>
        <taxon>Gunneridae</taxon>
        <taxon>Pentapetalae</taxon>
        <taxon>rosids</taxon>
        <taxon>fabids</taxon>
        <taxon>Rosales</taxon>
        <taxon>Cannabaceae</taxon>
        <taxon>Trema</taxon>
    </lineage>
</organism>
<dbReference type="Proteomes" id="UP000237000">
    <property type="component" value="Unassembled WGS sequence"/>
</dbReference>
<dbReference type="InParanoid" id="A0A2P5EXK6"/>
<name>A0A2P5EXK6_TREOI</name>
<dbReference type="PANTHER" id="PTHR24299">
    <property type="entry name" value="CYTOCHROME P450 FAMILY 1"/>
    <property type="match status" value="1"/>
</dbReference>
<sequence length="90" mass="10125">MGPEYSLSLTIFLRIIFSLLIIWLHIKLRRSWSSESNIINLPPGPMKLPSIGNFHNLLACSLPHQKYGPLMHLKLGQVSANCSREISGDI</sequence>
<comment type="caution">
    <text evidence="2">The sequence shown here is derived from an EMBL/GenBank/DDBJ whole genome shotgun (WGS) entry which is preliminary data.</text>
</comment>
<accession>A0A2P5EXK6</accession>
<reference evidence="3" key="1">
    <citation type="submission" date="2016-06" db="EMBL/GenBank/DDBJ databases">
        <title>Parallel loss of symbiosis genes in relatives of nitrogen-fixing non-legume Parasponia.</title>
        <authorList>
            <person name="Van Velzen R."/>
            <person name="Holmer R."/>
            <person name="Bu F."/>
            <person name="Rutten L."/>
            <person name="Van Zeijl A."/>
            <person name="Liu W."/>
            <person name="Santuari L."/>
            <person name="Cao Q."/>
            <person name="Sharma T."/>
            <person name="Shen D."/>
            <person name="Roswanjaya Y."/>
            <person name="Wardhani T."/>
            <person name="Kalhor M.S."/>
            <person name="Jansen J."/>
            <person name="Van den Hoogen J."/>
            <person name="Gungor B."/>
            <person name="Hartog M."/>
            <person name="Hontelez J."/>
            <person name="Verver J."/>
            <person name="Yang W.-C."/>
            <person name="Schijlen E."/>
            <person name="Repin R."/>
            <person name="Schilthuizen M."/>
            <person name="Schranz E."/>
            <person name="Heidstra R."/>
            <person name="Miyata K."/>
            <person name="Fedorova E."/>
            <person name="Kohlen W."/>
            <person name="Bisseling T."/>
            <person name="Smit S."/>
            <person name="Geurts R."/>
        </authorList>
    </citation>
    <scope>NUCLEOTIDE SEQUENCE [LARGE SCALE GENOMIC DNA]</scope>
    <source>
        <strain evidence="3">cv. RG33-2</strain>
    </source>
</reference>
<evidence type="ECO:0000256" key="1">
    <source>
        <dbReference type="SAM" id="Phobius"/>
    </source>
</evidence>
<evidence type="ECO:0000313" key="3">
    <source>
        <dbReference type="Proteomes" id="UP000237000"/>
    </source>
</evidence>